<name>A0A484XHH6_9ZZZZ</name>
<gene>
    <name evidence="2" type="ORF">BRI6_4736</name>
    <name evidence="3" type="ORF">BRI9_4739</name>
    <name evidence="4" type="ORF">RAN7_4727</name>
</gene>
<feature type="region of interest" description="Disordered" evidence="1">
    <location>
        <begin position="31"/>
        <end position="56"/>
    </location>
</feature>
<dbReference type="EMBL" id="CAADII010000073">
    <property type="protein sequence ID" value="VFR57175.1"/>
    <property type="molecule type" value="Genomic_DNA"/>
</dbReference>
<sequence>MAAELKSHLLIERQARVIGATWLDQQLIGGGQGPGDLGFGSNGKPCSRPTSSKNRG</sequence>
<evidence type="ECO:0000256" key="1">
    <source>
        <dbReference type="SAM" id="MobiDB-lite"/>
    </source>
</evidence>
<organism evidence="4">
    <name type="scientific">plant metagenome</name>
    <dbReference type="NCBI Taxonomy" id="1297885"/>
    <lineage>
        <taxon>unclassified sequences</taxon>
        <taxon>metagenomes</taxon>
        <taxon>organismal metagenomes</taxon>
    </lineage>
</organism>
<evidence type="ECO:0000313" key="2">
    <source>
        <dbReference type="EMBL" id="VFR57175.1"/>
    </source>
</evidence>
<protein>
    <submittedName>
        <fullName evidence="4">Type IV secretory pathway, VirD2 components (Relaxase)</fullName>
    </submittedName>
</protein>
<dbReference type="EMBL" id="CAADIZ010000018">
    <property type="protein sequence ID" value="VFS22932.1"/>
    <property type="molecule type" value="Genomic_DNA"/>
</dbReference>
<dbReference type="Pfam" id="PF11843">
    <property type="entry name" value="DUF3363"/>
    <property type="match status" value="1"/>
</dbReference>
<reference evidence="4" key="1">
    <citation type="submission" date="2019-03" db="EMBL/GenBank/DDBJ databases">
        <authorList>
            <person name="Danneels B."/>
        </authorList>
    </citation>
    <scope>NUCLEOTIDE SEQUENCE</scope>
</reference>
<evidence type="ECO:0000313" key="3">
    <source>
        <dbReference type="EMBL" id="VFR60708.1"/>
    </source>
</evidence>
<evidence type="ECO:0000313" key="4">
    <source>
        <dbReference type="EMBL" id="VFS22932.1"/>
    </source>
</evidence>
<feature type="compositionally biased region" description="Gly residues" evidence="1">
    <location>
        <begin position="31"/>
        <end position="41"/>
    </location>
</feature>
<proteinExistence type="predicted"/>
<accession>A0A484XHH6</accession>
<dbReference type="InterPro" id="IPR021795">
    <property type="entry name" value="DUF3363"/>
</dbReference>
<dbReference type="EMBL" id="CAADIK010000002">
    <property type="protein sequence ID" value="VFR60708.1"/>
    <property type="molecule type" value="Genomic_DNA"/>
</dbReference>
<dbReference type="AlphaFoldDB" id="A0A484XHH6"/>